<dbReference type="AlphaFoldDB" id="A0A2H3SL17"/>
<evidence type="ECO:0000313" key="2">
    <source>
        <dbReference type="EMBL" id="SCO77147.1"/>
    </source>
</evidence>
<gene>
    <name evidence="2" type="ORF">FRV6_01359</name>
</gene>
<name>A0A2H3SL17_FUSOX</name>
<organism evidence="2 3">
    <name type="scientific">Fusarium oxysporum</name>
    <name type="common">Fusarium vascular wilt</name>
    <dbReference type="NCBI Taxonomy" id="5507"/>
    <lineage>
        <taxon>Eukaryota</taxon>
        <taxon>Fungi</taxon>
        <taxon>Dikarya</taxon>
        <taxon>Ascomycota</taxon>
        <taxon>Pezizomycotina</taxon>
        <taxon>Sordariomycetes</taxon>
        <taxon>Hypocreomycetidae</taxon>
        <taxon>Hypocreales</taxon>
        <taxon>Nectriaceae</taxon>
        <taxon>Fusarium</taxon>
        <taxon>Fusarium oxysporum species complex</taxon>
    </lineage>
</organism>
<dbReference type="Proteomes" id="UP000219369">
    <property type="component" value="Unassembled WGS sequence"/>
</dbReference>
<proteinExistence type="predicted"/>
<feature type="compositionally biased region" description="Basic and acidic residues" evidence="1">
    <location>
        <begin position="83"/>
        <end position="95"/>
    </location>
</feature>
<dbReference type="OrthoDB" id="10495042at2759"/>
<protein>
    <submittedName>
        <fullName evidence="2">Uncharacterized protein</fullName>
    </submittedName>
</protein>
<dbReference type="EMBL" id="FMJY01000001">
    <property type="protein sequence ID" value="SCO77147.1"/>
    <property type="molecule type" value="Genomic_DNA"/>
</dbReference>
<accession>A0A2H3SL17</accession>
<evidence type="ECO:0000313" key="3">
    <source>
        <dbReference type="Proteomes" id="UP000219369"/>
    </source>
</evidence>
<feature type="region of interest" description="Disordered" evidence="1">
    <location>
        <begin position="83"/>
        <end position="104"/>
    </location>
</feature>
<sequence length="140" mass="15566">MVPDFQYSSDTRNNQRCLALSNKSNFLGTKTLDFTLLQSFFRMLEFMFGGDGGDWCPNLLRPSETYRDSSRALGLLAFPCPENDHDTATKGREELPPDGPGSSTFDSLAFNDTGQVLLSFLSLCFLVLRRRVQRAGPGDA</sequence>
<evidence type="ECO:0000256" key="1">
    <source>
        <dbReference type="SAM" id="MobiDB-lite"/>
    </source>
</evidence>
<reference evidence="3" key="1">
    <citation type="submission" date="2016-09" db="EMBL/GenBank/DDBJ databases">
        <authorList>
            <person name="Guldener U."/>
        </authorList>
    </citation>
    <scope>NUCLEOTIDE SEQUENCE [LARGE SCALE GENOMIC DNA]</scope>
    <source>
        <strain evidence="3">V64-1</strain>
    </source>
</reference>